<dbReference type="Gene3D" id="3.90.850.10">
    <property type="entry name" value="Fumarylacetoacetase-like, C-terminal domain"/>
    <property type="match status" value="1"/>
</dbReference>
<name>A0A940Y739_9BURK</name>
<dbReference type="EMBL" id="JAGQDD010000001">
    <property type="protein sequence ID" value="MBQ0928883.1"/>
    <property type="molecule type" value="Genomic_DNA"/>
</dbReference>
<sequence length="254" mass="27608">MKWMRARLNGQELFGTLDGDALLVFEGELFGEPRPTGQRLPLADLQWLTPCRPGKMLALWNNFRAAAEKNGWAVPAEPLYFVKTPNSYAAHGQAIAAPPPEVGRVAYEGELAVVIGRQARGITAEQARDHIFGYACANDLTAIELLNRDPAFPQWTRAKGFDGFGVFGPVIETDFDAATASVRTTVGGRERQNYPLADMIFPPHELVARLSQDMTLEPGDVILCGTSLGVLPMKPGTEVAVEIDGIGRLVNTFG</sequence>
<keyword evidence="1" id="KW-0479">Metal-binding</keyword>
<dbReference type="Pfam" id="PF10370">
    <property type="entry name" value="Rv2993c-like_N"/>
    <property type="match status" value="1"/>
</dbReference>
<protein>
    <submittedName>
        <fullName evidence="4">Fumarylacetoacetate hydrolase family protein</fullName>
    </submittedName>
</protein>
<comment type="caution">
    <text evidence="4">The sequence shown here is derived from an EMBL/GenBank/DDBJ whole genome shotgun (WGS) entry which is preliminary data.</text>
</comment>
<dbReference type="InterPro" id="IPR018833">
    <property type="entry name" value="Rv2993c-like_N"/>
</dbReference>
<evidence type="ECO:0000256" key="1">
    <source>
        <dbReference type="ARBA" id="ARBA00022723"/>
    </source>
</evidence>
<evidence type="ECO:0000259" key="2">
    <source>
        <dbReference type="Pfam" id="PF01557"/>
    </source>
</evidence>
<keyword evidence="4" id="KW-0378">Hydrolase</keyword>
<reference evidence="4 5" key="1">
    <citation type="submission" date="2021-04" db="EMBL/GenBank/DDBJ databases">
        <title>The genome sequence of Ideonella sp. 3Y2.</title>
        <authorList>
            <person name="Liu Y."/>
        </authorList>
    </citation>
    <scope>NUCLEOTIDE SEQUENCE [LARGE SCALE GENOMIC DNA]</scope>
    <source>
        <strain evidence="4 5">3Y2</strain>
    </source>
</reference>
<gene>
    <name evidence="4" type="ORF">KAK03_00195</name>
</gene>
<feature type="domain" description="Rv2993c-like N-terminal" evidence="3">
    <location>
        <begin position="1"/>
        <end position="50"/>
    </location>
</feature>
<dbReference type="Proteomes" id="UP000676246">
    <property type="component" value="Unassembled WGS sequence"/>
</dbReference>
<evidence type="ECO:0000313" key="4">
    <source>
        <dbReference type="EMBL" id="MBQ0928883.1"/>
    </source>
</evidence>
<proteinExistence type="predicted"/>
<dbReference type="PANTHER" id="PTHR11820">
    <property type="entry name" value="ACYLPYRUVASE"/>
    <property type="match status" value="1"/>
</dbReference>
<dbReference type="GO" id="GO:0046872">
    <property type="term" value="F:metal ion binding"/>
    <property type="evidence" value="ECO:0007669"/>
    <property type="project" value="UniProtKB-KW"/>
</dbReference>
<evidence type="ECO:0000259" key="3">
    <source>
        <dbReference type="Pfam" id="PF10370"/>
    </source>
</evidence>
<organism evidence="4 5">
    <name type="scientific">Ideonella alba</name>
    <dbReference type="NCBI Taxonomy" id="2824118"/>
    <lineage>
        <taxon>Bacteria</taxon>
        <taxon>Pseudomonadati</taxon>
        <taxon>Pseudomonadota</taxon>
        <taxon>Betaproteobacteria</taxon>
        <taxon>Burkholderiales</taxon>
        <taxon>Sphaerotilaceae</taxon>
        <taxon>Ideonella</taxon>
    </lineage>
</organism>
<feature type="domain" description="Fumarylacetoacetase-like C-terminal" evidence="2">
    <location>
        <begin position="59"/>
        <end position="253"/>
    </location>
</feature>
<dbReference type="SUPFAM" id="SSF56529">
    <property type="entry name" value="FAH"/>
    <property type="match status" value="1"/>
</dbReference>
<dbReference type="AlphaFoldDB" id="A0A940Y739"/>
<dbReference type="Pfam" id="PF01557">
    <property type="entry name" value="FAA_hydrolase"/>
    <property type="match status" value="1"/>
</dbReference>
<accession>A0A940Y739</accession>
<dbReference type="PANTHER" id="PTHR11820:SF7">
    <property type="entry name" value="ACYLPYRUVASE FAHD1, MITOCHONDRIAL"/>
    <property type="match status" value="1"/>
</dbReference>
<dbReference type="InterPro" id="IPR011234">
    <property type="entry name" value="Fumarylacetoacetase-like_C"/>
</dbReference>
<keyword evidence="5" id="KW-1185">Reference proteome</keyword>
<dbReference type="InterPro" id="IPR036663">
    <property type="entry name" value="Fumarylacetoacetase_C_sf"/>
</dbReference>
<evidence type="ECO:0000313" key="5">
    <source>
        <dbReference type="Proteomes" id="UP000676246"/>
    </source>
</evidence>
<dbReference type="GO" id="GO:0018773">
    <property type="term" value="F:acetylpyruvate hydrolase activity"/>
    <property type="evidence" value="ECO:0007669"/>
    <property type="project" value="TreeGrafter"/>
</dbReference>
<dbReference type="RefSeq" id="WP_210851000.1">
    <property type="nucleotide sequence ID" value="NZ_JAGQDD010000001.1"/>
</dbReference>